<dbReference type="AlphaFoldDB" id="A0A2G9S8G4"/>
<dbReference type="Proteomes" id="UP000228934">
    <property type="component" value="Unassembled WGS sequence"/>
</dbReference>
<reference evidence="2" key="1">
    <citation type="journal article" date="2017" name="Nat. Commun.">
        <title>The North American bullfrog draft genome provides insight into hormonal regulation of long noncoding RNA.</title>
        <authorList>
            <person name="Hammond S.A."/>
            <person name="Warren R.L."/>
            <person name="Vandervalk B.P."/>
            <person name="Kucuk E."/>
            <person name="Khan H."/>
            <person name="Gibb E.A."/>
            <person name="Pandoh P."/>
            <person name="Kirk H."/>
            <person name="Zhao Y."/>
            <person name="Jones M."/>
            <person name="Mungall A.J."/>
            <person name="Coope R."/>
            <person name="Pleasance S."/>
            <person name="Moore R.A."/>
            <person name="Holt R.A."/>
            <person name="Round J.M."/>
            <person name="Ohora S."/>
            <person name="Walle B.V."/>
            <person name="Veldhoen N."/>
            <person name="Helbing C.C."/>
            <person name="Birol I."/>
        </authorList>
    </citation>
    <scope>NUCLEOTIDE SEQUENCE [LARGE SCALE GENOMIC DNA]</scope>
</reference>
<proteinExistence type="predicted"/>
<accession>A0A2G9S8G4</accession>
<protein>
    <submittedName>
        <fullName evidence="1">Uncharacterized protein</fullName>
    </submittedName>
</protein>
<evidence type="ECO:0000313" key="1">
    <source>
        <dbReference type="EMBL" id="PIO36355.1"/>
    </source>
</evidence>
<sequence>MFSAWNSAKTDSCTTLPSNVSYSYFWPQISVLSICFFNSHKGEKIRRTPGTLNLIKKVKSQHHNLRMWRKERFMKWAK</sequence>
<evidence type="ECO:0000313" key="2">
    <source>
        <dbReference type="Proteomes" id="UP000228934"/>
    </source>
</evidence>
<gene>
    <name evidence="1" type="ORF">AB205_0035530</name>
</gene>
<keyword evidence="2" id="KW-1185">Reference proteome</keyword>
<organism evidence="1 2">
    <name type="scientific">Aquarana catesbeiana</name>
    <name type="common">American bullfrog</name>
    <name type="synonym">Rana catesbeiana</name>
    <dbReference type="NCBI Taxonomy" id="8400"/>
    <lineage>
        <taxon>Eukaryota</taxon>
        <taxon>Metazoa</taxon>
        <taxon>Chordata</taxon>
        <taxon>Craniata</taxon>
        <taxon>Vertebrata</taxon>
        <taxon>Euteleostomi</taxon>
        <taxon>Amphibia</taxon>
        <taxon>Batrachia</taxon>
        <taxon>Anura</taxon>
        <taxon>Neobatrachia</taxon>
        <taxon>Ranoidea</taxon>
        <taxon>Ranidae</taxon>
        <taxon>Aquarana</taxon>
    </lineage>
</organism>
<name>A0A2G9S8G4_AQUCT</name>
<dbReference type="EMBL" id="KV925201">
    <property type="protein sequence ID" value="PIO36355.1"/>
    <property type="molecule type" value="Genomic_DNA"/>
</dbReference>